<feature type="domain" description="Transcription initiation factor TFIID subunit 12" evidence="6">
    <location>
        <begin position="25"/>
        <end position="87"/>
    </location>
</feature>
<dbReference type="Pfam" id="PF03847">
    <property type="entry name" value="TFIID_20kDa"/>
    <property type="match status" value="1"/>
</dbReference>
<evidence type="ECO:0000256" key="1">
    <source>
        <dbReference type="ARBA" id="ARBA00004123"/>
    </source>
</evidence>
<dbReference type="GO" id="GO:0046982">
    <property type="term" value="F:protein heterodimerization activity"/>
    <property type="evidence" value="ECO:0007669"/>
    <property type="project" value="InterPro"/>
</dbReference>
<dbReference type="EMBL" id="QUTG01001903">
    <property type="protein sequence ID" value="RHY98423.1"/>
    <property type="molecule type" value="Genomic_DNA"/>
</dbReference>
<comment type="similarity">
    <text evidence="2">Belongs to the TAF12 family.</text>
</comment>
<dbReference type="EMBL" id="QUTH01004863">
    <property type="protein sequence ID" value="RHZ11819.1"/>
    <property type="molecule type" value="Genomic_DNA"/>
</dbReference>
<dbReference type="InterPro" id="IPR003228">
    <property type="entry name" value="TFIID_TAF12_dom"/>
</dbReference>
<dbReference type="Proteomes" id="UP000285430">
    <property type="component" value="Unassembled WGS sequence"/>
</dbReference>
<evidence type="ECO:0000313" key="10">
    <source>
        <dbReference type="Proteomes" id="UP000285712"/>
    </source>
</evidence>
<dbReference type="InterPro" id="IPR037794">
    <property type="entry name" value="TAF12"/>
</dbReference>
<evidence type="ECO:0000256" key="4">
    <source>
        <dbReference type="ARBA" id="ARBA00023163"/>
    </source>
</evidence>
<dbReference type="PANTHER" id="PTHR12264">
    <property type="entry name" value="TRANSCRIPTION INITIATION FACTOR TFIID SUBUNIT 12"/>
    <property type="match status" value="1"/>
</dbReference>
<dbReference type="GO" id="GO:0017025">
    <property type="term" value="F:TBP-class protein binding"/>
    <property type="evidence" value="ECO:0007669"/>
    <property type="project" value="TreeGrafter"/>
</dbReference>
<dbReference type="GO" id="GO:0003677">
    <property type="term" value="F:DNA binding"/>
    <property type="evidence" value="ECO:0007669"/>
    <property type="project" value="TreeGrafter"/>
</dbReference>
<dbReference type="VEuPathDB" id="FungiDB:H257_12117"/>
<dbReference type="GO" id="GO:0000124">
    <property type="term" value="C:SAGA complex"/>
    <property type="evidence" value="ECO:0007669"/>
    <property type="project" value="InterPro"/>
</dbReference>
<dbReference type="PANTHER" id="PTHR12264:SF21">
    <property type="entry name" value="TRANSCRIPTION INITIATION FACTOR TFIID SUBUNIT 12"/>
    <property type="match status" value="1"/>
</dbReference>
<keyword evidence="4" id="KW-0804">Transcription</keyword>
<protein>
    <recommendedName>
        <fullName evidence="6">Transcription initiation factor TFIID subunit 12 domain-containing protein</fullName>
    </recommendedName>
</protein>
<comment type="caution">
    <text evidence="7">The sequence shown here is derived from an EMBL/GenBank/DDBJ whole genome shotgun (WGS) entry which is preliminary data.</text>
</comment>
<dbReference type="Gene3D" id="1.10.20.10">
    <property type="entry name" value="Histone, subunit A"/>
    <property type="match status" value="1"/>
</dbReference>
<accession>A0A3R7BQ81</accession>
<proteinExistence type="inferred from homology"/>
<evidence type="ECO:0000313" key="9">
    <source>
        <dbReference type="Proteomes" id="UP000285430"/>
    </source>
</evidence>
<gene>
    <name evidence="7" type="ORF">DYB35_000104</name>
    <name evidence="8" type="ORF">DYB37_002655</name>
</gene>
<keyword evidence="3" id="KW-0805">Transcription regulation</keyword>
<name>A0A3R7BQ81_APHAT</name>
<evidence type="ECO:0000313" key="8">
    <source>
        <dbReference type="EMBL" id="RHZ11819.1"/>
    </source>
</evidence>
<dbReference type="Proteomes" id="UP000285712">
    <property type="component" value="Unassembled WGS sequence"/>
</dbReference>
<evidence type="ECO:0000256" key="2">
    <source>
        <dbReference type="ARBA" id="ARBA00007530"/>
    </source>
</evidence>
<dbReference type="GO" id="GO:0051123">
    <property type="term" value="P:RNA polymerase II preinitiation complex assembly"/>
    <property type="evidence" value="ECO:0007669"/>
    <property type="project" value="TreeGrafter"/>
</dbReference>
<evidence type="ECO:0000313" key="7">
    <source>
        <dbReference type="EMBL" id="RHY98423.1"/>
    </source>
</evidence>
<sequence length="135" mass="14866">MARRGTQSAQGNLMGGNVNNQNDYLQKILAEVDPKFVLQPGVEELLMDMATDFVHDVTSASGRLAKHRRATQVDAKDMQLVLDKSYGISVAAKKKLHAPSTKPKPAKTSVHMHRVALKRKILTAVHAQKKKANKT</sequence>
<dbReference type="AlphaFoldDB" id="A0A3R7BQ81"/>
<evidence type="ECO:0000256" key="3">
    <source>
        <dbReference type="ARBA" id="ARBA00023015"/>
    </source>
</evidence>
<evidence type="ECO:0000256" key="5">
    <source>
        <dbReference type="ARBA" id="ARBA00023242"/>
    </source>
</evidence>
<comment type="subcellular location">
    <subcellularLocation>
        <location evidence="1">Nucleus</location>
    </subcellularLocation>
</comment>
<evidence type="ECO:0000259" key="6">
    <source>
        <dbReference type="Pfam" id="PF03847"/>
    </source>
</evidence>
<dbReference type="SUPFAM" id="SSF47113">
    <property type="entry name" value="Histone-fold"/>
    <property type="match status" value="1"/>
</dbReference>
<organism evidence="7 10">
    <name type="scientific">Aphanomyces astaci</name>
    <name type="common">Crayfish plague agent</name>
    <dbReference type="NCBI Taxonomy" id="112090"/>
    <lineage>
        <taxon>Eukaryota</taxon>
        <taxon>Sar</taxon>
        <taxon>Stramenopiles</taxon>
        <taxon>Oomycota</taxon>
        <taxon>Saprolegniomycetes</taxon>
        <taxon>Saprolegniales</taxon>
        <taxon>Verrucalvaceae</taxon>
        <taxon>Aphanomyces</taxon>
    </lineage>
</organism>
<dbReference type="InterPro" id="IPR009072">
    <property type="entry name" value="Histone-fold"/>
</dbReference>
<dbReference type="CDD" id="cd07981">
    <property type="entry name" value="HFD_TAF12"/>
    <property type="match status" value="1"/>
</dbReference>
<reference evidence="9 10" key="1">
    <citation type="submission" date="2018-08" db="EMBL/GenBank/DDBJ databases">
        <title>Aphanomyces genome sequencing and annotation.</title>
        <authorList>
            <person name="Minardi D."/>
            <person name="Oidtmann B."/>
            <person name="Van Der Giezen M."/>
            <person name="Studholme D.J."/>
        </authorList>
    </citation>
    <scope>NUCLEOTIDE SEQUENCE [LARGE SCALE GENOMIC DNA]</scope>
    <source>
        <strain evidence="8 9">Da</strain>
        <strain evidence="7 10">Sv</strain>
    </source>
</reference>
<dbReference type="GO" id="GO:0005669">
    <property type="term" value="C:transcription factor TFIID complex"/>
    <property type="evidence" value="ECO:0007669"/>
    <property type="project" value="InterPro"/>
</dbReference>
<keyword evidence="5" id="KW-0539">Nucleus</keyword>